<dbReference type="EMBL" id="JAUQUB010000001">
    <property type="protein sequence ID" value="MDO7882015.1"/>
    <property type="molecule type" value="Genomic_DNA"/>
</dbReference>
<dbReference type="Gene3D" id="3.20.20.70">
    <property type="entry name" value="Aldolase class I"/>
    <property type="match status" value="1"/>
</dbReference>
<dbReference type="CDD" id="cd04725">
    <property type="entry name" value="OMP_decarboxylase_like"/>
    <property type="match status" value="1"/>
</dbReference>
<feature type="domain" description="Orotidine 5'-phosphate decarboxylase" evidence="8">
    <location>
        <begin position="17"/>
        <end position="264"/>
    </location>
</feature>
<sequence>MPDFGSRLAAVLSDRGPLCLGIDAHPFLLAQWGLDDSPAGAREFGLAAVEAAAGRVGVVKPQVAFFERHGSAGYSALEDVLAAARESGLLVIADAKRGDIGSTVEAYGQAWLTPGSPLEADALTVVAYQGVGSLGEPLALAREHGKGLFVLAATSNPEAVATQTAVRSSGTTVAAGVVDEVAALTRGSALGSIGVVIGATVALDDYGVSPESLERIPVLAPGFGEQGARLSDLGRLFGSASGGVVANVGRGILRAGRAGLADALSAAAAEARAAA</sequence>
<dbReference type="PANTHER" id="PTHR43375">
    <property type="entry name" value="OROTIDINE 5'-PHOSPHATE DECARBOXYLASE"/>
    <property type="match status" value="1"/>
</dbReference>
<dbReference type="Proteomes" id="UP001241072">
    <property type="component" value="Unassembled WGS sequence"/>
</dbReference>
<evidence type="ECO:0000313" key="9">
    <source>
        <dbReference type="EMBL" id="MDO7882015.1"/>
    </source>
</evidence>
<gene>
    <name evidence="9" type="primary">pyrF</name>
    <name evidence="9" type="ORF">Q5716_07210</name>
</gene>
<evidence type="ECO:0000256" key="5">
    <source>
        <dbReference type="ARBA" id="ARBA00023239"/>
    </source>
</evidence>
<dbReference type="PROSITE" id="PS00156">
    <property type="entry name" value="OMPDECASE"/>
    <property type="match status" value="1"/>
</dbReference>
<reference evidence="9 10" key="1">
    <citation type="submission" date="2023-07" db="EMBL/GenBank/DDBJ databases">
        <title>Protaetiibacter sp. nov WY-16 isolated from soil.</title>
        <authorList>
            <person name="Liu B."/>
            <person name="Wan Y."/>
        </authorList>
    </citation>
    <scope>NUCLEOTIDE SEQUENCE [LARGE SCALE GENOMIC DNA]</scope>
    <source>
        <strain evidence="9 10">WY-16</strain>
    </source>
</reference>
<dbReference type="InterPro" id="IPR011060">
    <property type="entry name" value="RibuloseP-bd_barrel"/>
</dbReference>
<comment type="caution">
    <text evidence="9">The sequence shown here is derived from an EMBL/GenBank/DDBJ whole genome shotgun (WGS) entry which is preliminary data.</text>
</comment>
<dbReference type="SUPFAM" id="SSF51366">
    <property type="entry name" value="Ribulose-phoshate binding barrel"/>
    <property type="match status" value="1"/>
</dbReference>
<protein>
    <recommendedName>
        <fullName evidence="7">Orotidine-5'-phosphate decarboxylase</fullName>
        <ecNumber evidence="7">4.1.1.23</ecNumber>
    </recommendedName>
</protein>
<dbReference type="RefSeq" id="WP_305002401.1">
    <property type="nucleotide sequence ID" value="NZ_JAUQUB010000001.1"/>
</dbReference>
<evidence type="ECO:0000256" key="7">
    <source>
        <dbReference type="NCBIfam" id="TIGR02127"/>
    </source>
</evidence>
<keyword evidence="4" id="KW-0665">Pyrimidine biosynthesis</keyword>
<dbReference type="Pfam" id="PF00215">
    <property type="entry name" value="OMPdecase"/>
    <property type="match status" value="1"/>
</dbReference>
<organism evidence="9 10">
    <name type="scientific">Antiquaquibacter soli</name>
    <dbReference type="NCBI Taxonomy" id="3064523"/>
    <lineage>
        <taxon>Bacteria</taxon>
        <taxon>Bacillati</taxon>
        <taxon>Actinomycetota</taxon>
        <taxon>Actinomycetes</taxon>
        <taxon>Micrococcales</taxon>
        <taxon>Microbacteriaceae</taxon>
        <taxon>Antiquaquibacter</taxon>
    </lineage>
</organism>
<comment type="similarity">
    <text evidence="2">Belongs to the OMP decarboxylase family. Type 2 subfamily.</text>
</comment>
<dbReference type="NCBIfam" id="TIGR02127">
    <property type="entry name" value="pyrF_sub2"/>
    <property type="match status" value="1"/>
</dbReference>
<dbReference type="GO" id="GO:0004590">
    <property type="term" value="F:orotidine-5'-phosphate decarboxylase activity"/>
    <property type="evidence" value="ECO:0007669"/>
    <property type="project" value="UniProtKB-EC"/>
</dbReference>
<proteinExistence type="inferred from homology"/>
<evidence type="ECO:0000256" key="4">
    <source>
        <dbReference type="ARBA" id="ARBA00022975"/>
    </source>
</evidence>
<keyword evidence="10" id="KW-1185">Reference proteome</keyword>
<dbReference type="SMART" id="SM00934">
    <property type="entry name" value="OMPdecase"/>
    <property type="match status" value="1"/>
</dbReference>
<dbReference type="InterPro" id="IPR013785">
    <property type="entry name" value="Aldolase_TIM"/>
</dbReference>
<evidence type="ECO:0000313" key="10">
    <source>
        <dbReference type="Proteomes" id="UP001241072"/>
    </source>
</evidence>
<evidence type="ECO:0000256" key="3">
    <source>
        <dbReference type="ARBA" id="ARBA00022793"/>
    </source>
</evidence>
<evidence type="ECO:0000256" key="2">
    <source>
        <dbReference type="ARBA" id="ARBA00008847"/>
    </source>
</evidence>
<dbReference type="InterPro" id="IPR011995">
    <property type="entry name" value="OMPdecase_type-2"/>
</dbReference>
<dbReference type="InterPro" id="IPR018089">
    <property type="entry name" value="OMPdecase_AS"/>
</dbReference>
<dbReference type="EC" id="4.1.1.23" evidence="7"/>
<accession>A0ABT9BLZ0</accession>
<keyword evidence="3" id="KW-0210">Decarboxylase</keyword>
<dbReference type="InterPro" id="IPR001754">
    <property type="entry name" value="OMPdeCOase_dom"/>
</dbReference>
<name>A0ABT9BLZ0_9MICO</name>
<evidence type="ECO:0000256" key="6">
    <source>
        <dbReference type="ARBA" id="ARBA00049157"/>
    </source>
</evidence>
<evidence type="ECO:0000256" key="1">
    <source>
        <dbReference type="ARBA" id="ARBA00004861"/>
    </source>
</evidence>
<dbReference type="PANTHER" id="PTHR43375:SF1">
    <property type="entry name" value="OROTIDINE 5'-PHOSPHATE DECARBOXYLASE"/>
    <property type="match status" value="1"/>
</dbReference>
<evidence type="ECO:0000259" key="8">
    <source>
        <dbReference type="SMART" id="SM00934"/>
    </source>
</evidence>
<comment type="catalytic activity">
    <reaction evidence="6">
        <text>orotidine 5'-phosphate + H(+) = UMP + CO2</text>
        <dbReference type="Rhea" id="RHEA:11596"/>
        <dbReference type="ChEBI" id="CHEBI:15378"/>
        <dbReference type="ChEBI" id="CHEBI:16526"/>
        <dbReference type="ChEBI" id="CHEBI:57538"/>
        <dbReference type="ChEBI" id="CHEBI:57865"/>
        <dbReference type="EC" id="4.1.1.23"/>
    </reaction>
</comment>
<comment type="pathway">
    <text evidence="1">Pyrimidine metabolism; UMP biosynthesis via de novo pathway; UMP from orotate: step 2/2.</text>
</comment>
<keyword evidence="5 9" id="KW-0456">Lyase</keyword>